<organism evidence="1 2">
    <name type="scientific">Demequina lutea</name>
    <dbReference type="NCBI Taxonomy" id="431489"/>
    <lineage>
        <taxon>Bacteria</taxon>
        <taxon>Bacillati</taxon>
        <taxon>Actinomycetota</taxon>
        <taxon>Actinomycetes</taxon>
        <taxon>Micrococcales</taxon>
        <taxon>Demequinaceae</taxon>
        <taxon>Demequina</taxon>
    </lineage>
</organism>
<name>A0A7Y9ZAX7_9MICO</name>
<dbReference type="AlphaFoldDB" id="A0A7Y9ZAX7"/>
<accession>A0A7Y9ZAX7</accession>
<dbReference type="Proteomes" id="UP000547973">
    <property type="component" value="Unassembled WGS sequence"/>
</dbReference>
<reference evidence="1 2" key="1">
    <citation type="submission" date="2020-07" db="EMBL/GenBank/DDBJ databases">
        <title>Sequencing the genomes of 1000 actinobacteria strains.</title>
        <authorList>
            <person name="Klenk H.-P."/>
        </authorList>
    </citation>
    <scope>NUCLEOTIDE SEQUENCE [LARGE SCALE GENOMIC DNA]</scope>
    <source>
        <strain evidence="1 2">DSM 19970</strain>
    </source>
</reference>
<protein>
    <submittedName>
        <fullName evidence="1">Uncharacterized protein</fullName>
    </submittedName>
</protein>
<sequence length="38" mass="3816">MSPGGRSIPTLAIVAAEVAGGQHVLLRHVLAHCGVLPS</sequence>
<keyword evidence="2" id="KW-1185">Reference proteome</keyword>
<evidence type="ECO:0000313" key="1">
    <source>
        <dbReference type="EMBL" id="NYI42012.1"/>
    </source>
</evidence>
<gene>
    <name evidence="1" type="ORF">BKA03_002131</name>
</gene>
<dbReference type="EMBL" id="JACBZO010000001">
    <property type="protein sequence ID" value="NYI42012.1"/>
    <property type="molecule type" value="Genomic_DNA"/>
</dbReference>
<comment type="caution">
    <text evidence="1">The sequence shown here is derived from an EMBL/GenBank/DDBJ whole genome shotgun (WGS) entry which is preliminary data.</text>
</comment>
<evidence type="ECO:0000313" key="2">
    <source>
        <dbReference type="Proteomes" id="UP000547973"/>
    </source>
</evidence>
<proteinExistence type="predicted"/>